<evidence type="ECO:0000256" key="6">
    <source>
        <dbReference type="RuleBase" id="RU003983"/>
    </source>
</evidence>
<evidence type="ECO:0000259" key="8">
    <source>
        <dbReference type="Pfam" id="PF01435"/>
    </source>
</evidence>
<keyword evidence="7" id="KW-1133">Transmembrane helix</keyword>
<accession>A0ABW7NDH1</accession>
<keyword evidence="2" id="KW-0479">Metal-binding</keyword>
<comment type="similarity">
    <text evidence="6">Belongs to the peptidase M48 family.</text>
</comment>
<comment type="caution">
    <text evidence="9">The sequence shown here is derived from an EMBL/GenBank/DDBJ whole genome shotgun (WGS) entry which is preliminary data.</text>
</comment>
<feature type="domain" description="Peptidase M48" evidence="8">
    <location>
        <begin position="74"/>
        <end position="238"/>
    </location>
</feature>
<keyword evidence="1 6" id="KW-0645">Protease</keyword>
<dbReference type="RefSeq" id="WP_395418616.1">
    <property type="nucleotide sequence ID" value="NZ_JBIPKE010000019.1"/>
</dbReference>
<keyword evidence="7" id="KW-0472">Membrane</keyword>
<keyword evidence="5 6" id="KW-0482">Metalloprotease</keyword>
<proteinExistence type="inferred from homology"/>
<gene>
    <name evidence="9" type="ORF">ACHKAR_16960</name>
</gene>
<evidence type="ECO:0000256" key="7">
    <source>
        <dbReference type="SAM" id="Phobius"/>
    </source>
</evidence>
<evidence type="ECO:0000256" key="2">
    <source>
        <dbReference type="ARBA" id="ARBA00022723"/>
    </source>
</evidence>
<reference evidence="9 10" key="1">
    <citation type="journal article" date="2013" name="Int. J. Syst. Evol. Microbiol.">
        <title>Marinoscillum luteum sp. nov., isolated from marine sediment.</title>
        <authorList>
            <person name="Cha I.T."/>
            <person name="Park S.J."/>
            <person name="Kim S.J."/>
            <person name="Kim J.G."/>
            <person name="Jung M.Y."/>
            <person name="Shin K.S."/>
            <person name="Kwon K.K."/>
            <person name="Yang S.H."/>
            <person name="Seo Y.S."/>
            <person name="Rhee S.K."/>
        </authorList>
    </citation>
    <scope>NUCLEOTIDE SEQUENCE [LARGE SCALE GENOMIC DNA]</scope>
    <source>
        <strain evidence="9 10">KCTC 23939</strain>
    </source>
</reference>
<dbReference type="CDD" id="cd07332">
    <property type="entry name" value="M48C_Oma1_like"/>
    <property type="match status" value="1"/>
</dbReference>
<sequence length="261" mass="29377">MIKGLYKELLIVIGAFLIGWLAFTLFRWVPDAPELSVSVETEQELGDLLADQVLREYEAVENDTVSEAILTIKKRLLTAIGPTNYDYQLHVLNEPEVNAFATMGGHIFIFSGIIRLSENPEELAAVLAHEMGHVEERHVVNKILKDLGINVVFSILTGSDPVLVGEIAKATISSSFDRTQETSADQFALKTLEEAAISPRYVSTIFRRLKEKYGEGDDRLDFLMSHPNLNKRIKEALEYPLKENFEAEPMNIDWELVKSAL</sequence>
<evidence type="ECO:0000256" key="1">
    <source>
        <dbReference type="ARBA" id="ARBA00022670"/>
    </source>
</evidence>
<dbReference type="Gene3D" id="3.30.2010.10">
    <property type="entry name" value="Metalloproteases ('zincins'), catalytic domain"/>
    <property type="match status" value="1"/>
</dbReference>
<organism evidence="9 10">
    <name type="scientific">Marinoscillum luteum</name>
    <dbReference type="NCBI Taxonomy" id="861051"/>
    <lineage>
        <taxon>Bacteria</taxon>
        <taxon>Pseudomonadati</taxon>
        <taxon>Bacteroidota</taxon>
        <taxon>Cytophagia</taxon>
        <taxon>Cytophagales</taxon>
        <taxon>Reichenbachiellaceae</taxon>
        <taxon>Marinoscillum</taxon>
    </lineage>
</organism>
<name>A0ABW7NDH1_9BACT</name>
<protein>
    <submittedName>
        <fullName evidence="9">M48 family metallopeptidase</fullName>
    </submittedName>
</protein>
<keyword evidence="3 6" id="KW-0378">Hydrolase</keyword>
<feature type="transmembrane region" description="Helical" evidence="7">
    <location>
        <begin position="9"/>
        <end position="29"/>
    </location>
</feature>
<keyword evidence="10" id="KW-1185">Reference proteome</keyword>
<dbReference type="Pfam" id="PF01435">
    <property type="entry name" value="Peptidase_M48"/>
    <property type="match status" value="1"/>
</dbReference>
<evidence type="ECO:0000313" key="9">
    <source>
        <dbReference type="EMBL" id="MFH6985145.1"/>
    </source>
</evidence>
<evidence type="ECO:0000313" key="10">
    <source>
        <dbReference type="Proteomes" id="UP001610063"/>
    </source>
</evidence>
<keyword evidence="4 6" id="KW-0862">Zinc</keyword>
<keyword evidence="7" id="KW-0812">Transmembrane</keyword>
<dbReference type="PANTHER" id="PTHR22726:SF1">
    <property type="entry name" value="METALLOENDOPEPTIDASE OMA1, MITOCHONDRIAL"/>
    <property type="match status" value="1"/>
</dbReference>
<evidence type="ECO:0000256" key="4">
    <source>
        <dbReference type="ARBA" id="ARBA00022833"/>
    </source>
</evidence>
<dbReference type="InterPro" id="IPR051156">
    <property type="entry name" value="Mito/Outer_Membr_Metalloprot"/>
</dbReference>
<comment type="cofactor">
    <cofactor evidence="6">
        <name>Zn(2+)</name>
        <dbReference type="ChEBI" id="CHEBI:29105"/>
    </cofactor>
    <text evidence="6">Binds 1 zinc ion per subunit.</text>
</comment>
<dbReference type="InterPro" id="IPR001915">
    <property type="entry name" value="Peptidase_M48"/>
</dbReference>
<dbReference type="PANTHER" id="PTHR22726">
    <property type="entry name" value="METALLOENDOPEPTIDASE OMA1"/>
    <property type="match status" value="1"/>
</dbReference>
<evidence type="ECO:0000256" key="5">
    <source>
        <dbReference type="ARBA" id="ARBA00023049"/>
    </source>
</evidence>
<evidence type="ECO:0000256" key="3">
    <source>
        <dbReference type="ARBA" id="ARBA00022801"/>
    </source>
</evidence>
<dbReference type="EMBL" id="JBIPKE010000019">
    <property type="protein sequence ID" value="MFH6985145.1"/>
    <property type="molecule type" value="Genomic_DNA"/>
</dbReference>
<dbReference type="Proteomes" id="UP001610063">
    <property type="component" value="Unassembled WGS sequence"/>
</dbReference>